<sequence length="528" mass="60714">MVNRVNEVIRLTGSAPIQLRTRPSCGIMIEDLFESSTSGFLMVAIVSLLLLQLCLSFISREKRKDLPGPEALPLLGNLHQLDLKRLDCHLVQLSQKYGPIFRVYLASKKVVVLAGYTAVKQALVNQAEDFGEREIFPIFHDFNKGNGILFTNGDQWKEMRRFALMTLKDFGMGKRTIEEKIIEECQYLIEAFEQHQGEAFSNAQVISYATSNIISAIMYGRRFDYKDPTFQAMIERDHEVIHLTGSPSIQIYNVFPWLGPFLKTWRYIMKKVEINIESTRRIIGEMKETLNPGTCRCFVDAFLIHKENQEESDVNAHYYHEDNLLHCAMNLFGAGTDTTATTLQWGLLYITKYPHIQDGVQEELRRVVGNRQVRVEDRKNLPYMEAVIHETQRMANIVPMSLPHRTSRDTSFQGYFIQKGTMVIPLLTSVLYDESQWEKPHTFNPAHFLDNKGRFVRRDAFMPFSAGRRMCLGEGLARMELFLFFASLLQHFRFKPAPGVSEDSLDLTPVVGITLNPLTHKLRAISRF</sequence>
<keyword evidence="15" id="KW-0812">Transmembrane</keyword>
<keyword evidence="9 14" id="KW-0560">Oxidoreductase</keyword>
<comment type="caution">
    <text evidence="16">The sequence shown here is derived from an EMBL/GenBank/DDBJ whole genome shotgun (WGS) entry which is preliminary data.</text>
</comment>
<evidence type="ECO:0000256" key="11">
    <source>
        <dbReference type="ARBA" id="ARBA00023033"/>
    </source>
</evidence>
<evidence type="ECO:0000256" key="2">
    <source>
        <dbReference type="ARBA" id="ARBA00004524"/>
    </source>
</evidence>
<evidence type="ECO:0000256" key="8">
    <source>
        <dbReference type="ARBA" id="ARBA00022848"/>
    </source>
</evidence>
<evidence type="ECO:0000313" key="17">
    <source>
        <dbReference type="Proteomes" id="UP000324091"/>
    </source>
</evidence>
<evidence type="ECO:0000256" key="10">
    <source>
        <dbReference type="ARBA" id="ARBA00023004"/>
    </source>
</evidence>
<dbReference type="Proteomes" id="UP000324091">
    <property type="component" value="Chromosome 18"/>
</dbReference>
<evidence type="ECO:0000256" key="9">
    <source>
        <dbReference type="ARBA" id="ARBA00023002"/>
    </source>
</evidence>
<dbReference type="GO" id="GO:0006805">
    <property type="term" value="P:xenobiotic metabolic process"/>
    <property type="evidence" value="ECO:0007669"/>
    <property type="project" value="TreeGrafter"/>
</dbReference>
<keyword evidence="7" id="KW-0256">Endoplasmic reticulum</keyword>
<dbReference type="PANTHER" id="PTHR24300">
    <property type="entry name" value="CYTOCHROME P450 508A4-RELATED"/>
    <property type="match status" value="1"/>
</dbReference>
<evidence type="ECO:0000256" key="15">
    <source>
        <dbReference type="SAM" id="Phobius"/>
    </source>
</evidence>
<dbReference type="PRINTS" id="PR00385">
    <property type="entry name" value="P450"/>
</dbReference>
<dbReference type="GO" id="GO:0020037">
    <property type="term" value="F:heme binding"/>
    <property type="evidence" value="ECO:0007669"/>
    <property type="project" value="InterPro"/>
</dbReference>
<keyword evidence="17" id="KW-1185">Reference proteome</keyword>
<evidence type="ECO:0000256" key="7">
    <source>
        <dbReference type="ARBA" id="ARBA00022824"/>
    </source>
</evidence>
<dbReference type="GO" id="GO:0006082">
    <property type="term" value="P:organic acid metabolic process"/>
    <property type="evidence" value="ECO:0007669"/>
    <property type="project" value="TreeGrafter"/>
</dbReference>
<dbReference type="AlphaFoldDB" id="A0A5C6NV84"/>
<keyword evidence="8" id="KW-0492">Microsome</keyword>
<dbReference type="InterPro" id="IPR036396">
    <property type="entry name" value="Cyt_P450_sf"/>
</dbReference>
<keyword evidence="11 14" id="KW-0503">Monooxygenase</keyword>
<comment type="similarity">
    <text evidence="4 14">Belongs to the cytochrome P450 family.</text>
</comment>
<evidence type="ECO:0000256" key="12">
    <source>
        <dbReference type="ARBA" id="ARBA00023136"/>
    </source>
</evidence>
<feature type="binding site" description="axial binding residue" evidence="13">
    <location>
        <position position="471"/>
    </location>
    <ligand>
        <name>heme</name>
        <dbReference type="ChEBI" id="CHEBI:30413"/>
    </ligand>
    <ligandPart>
        <name>Fe</name>
        <dbReference type="ChEBI" id="CHEBI:18248"/>
    </ligandPart>
</feature>
<dbReference type="PANTHER" id="PTHR24300:SF319">
    <property type="entry name" value="CYTOCHROME P450, FAMILY 2, SUBFAMILY AC, POLYPEPTIDE 1"/>
    <property type="match status" value="1"/>
</dbReference>
<evidence type="ECO:0000256" key="4">
    <source>
        <dbReference type="ARBA" id="ARBA00010617"/>
    </source>
</evidence>
<organism evidence="16 17">
    <name type="scientific">Takifugu flavidus</name>
    <name type="common">sansaifugu</name>
    <dbReference type="NCBI Taxonomy" id="433684"/>
    <lineage>
        <taxon>Eukaryota</taxon>
        <taxon>Metazoa</taxon>
        <taxon>Chordata</taxon>
        <taxon>Craniata</taxon>
        <taxon>Vertebrata</taxon>
        <taxon>Euteleostomi</taxon>
        <taxon>Actinopterygii</taxon>
        <taxon>Neopterygii</taxon>
        <taxon>Teleostei</taxon>
        <taxon>Neoteleostei</taxon>
        <taxon>Acanthomorphata</taxon>
        <taxon>Eupercaria</taxon>
        <taxon>Tetraodontiformes</taxon>
        <taxon>Tetradontoidea</taxon>
        <taxon>Tetraodontidae</taxon>
        <taxon>Takifugu</taxon>
    </lineage>
</organism>
<evidence type="ECO:0000256" key="3">
    <source>
        <dbReference type="ARBA" id="ARBA00004586"/>
    </source>
</evidence>
<name>A0A5C6NV84_9TELE</name>
<evidence type="ECO:0000256" key="1">
    <source>
        <dbReference type="ARBA" id="ARBA00001971"/>
    </source>
</evidence>
<proteinExistence type="inferred from homology"/>
<accession>A0A5C6NV84</accession>
<dbReference type="Pfam" id="PF00067">
    <property type="entry name" value="p450"/>
    <property type="match status" value="1"/>
</dbReference>
<comment type="subcellular location">
    <subcellularLocation>
        <location evidence="3">Endoplasmic reticulum membrane</location>
    </subcellularLocation>
    <subcellularLocation>
        <location evidence="2">Microsome membrane</location>
    </subcellularLocation>
</comment>
<dbReference type="EMBL" id="RHFK02000010">
    <property type="protein sequence ID" value="TWW70020.1"/>
    <property type="molecule type" value="Genomic_DNA"/>
</dbReference>
<dbReference type="GO" id="GO:0046222">
    <property type="term" value="P:aflatoxin metabolic process"/>
    <property type="evidence" value="ECO:0007669"/>
    <property type="project" value="UniProtKB-ARBA"/>
</dbReference>
<dbReference type="PROSITE" id="PS00086">
    <property type="entry name" value="CYTOCHROME_P450"/>
    <property type="match status" value="1"/>
</dbReference>
<dbReference type="SUPFAM" id="SSF48264">
    <property type="entry name" value="Cytochrome P450"/>
    <property type="match status" value="1"/>
</dbReference>
<dbReference type="GO" id="GO:0016712">
    <property type="term" value="F:oxidoreductase activity, acting on paired donors, with incorporation or reduction of molecular oxygen, reduced flavin or flavoprotein as one donor, and incorporation of one atom of oxygen"/>
    <property type="evidence" value="ECO:0007669"/>
    <property type="project" value="TreeGrafter"/>
</dbReference>
<dbReference type="Gene3D" id="1.10.630.10">
    <property type="entry name" value="Cytochrome P450"/>
    <property type="match status" value="1"/>
</dbReference>
<dbReference type="InterPro" id="IPR017972">
    <property type="entry name" value="Cyt_P450_CS"/>
</dbReference>
<dbReference type="GO" id="GO:0005506">
    <property type="term" value="F:iron ion binding"/>
    <property type="evidence" value="ECO:0007669"/>
    <property type="project" value="InterPro"/>
</dbReference>
<evidence type="ECO:0000256" key="14">
    <source>
        <dbReference type="RuleBase" id="RU000461"/>
    </source>
</evidence>
<dbReference type="InterPro" id="IPR002401">
    <property type="entry name" value="Cyt_P450_E_grp-I"/>
</dbReference>
<dbReference type="FunFam" id="1.10.630.10:FF:000010">
    <property type="entry name" value="cytochrome P450 2W1 isoform X2"/>
    <property type="match status" value="1"/>
</dbReference>
<keyword evidence="5 13" id="KW-0349">Heme</keyword>
<gene>
    <name evidence="16" type="ORF">D4764_18G0008260</name>
</gene>
<dbReference type="GO" id="GO:0005789">
    <property type="term" value="C:endoplasmic reticulum membrane"/>
    <property type="evidence" value="ECO:0007669"/>
    <property type="project" value="UniProtKB-SubCell"/>
</dbReference>
<evidence type="ECO:0000313" key="16">
    <source>
        <dbReference type="EMBL" id="TWW70020.1"/>
    </source>
</evidence>
<reference evidence="16 17" key="1">
    <citation type="submission" date="2019-04" db="EMBL/GenBank/DDBJ databases">
        <title>Chromosome genome assembly for Takifugu flavidus.</title>
        <authorList>
            <person name="Xiao S."/>
        </authorList>
    </citation>
    <scope>NUCLEOTIDE SEQUENCE [LARGE SCALE GENOMIC DNA]</scope>
    <source>
        <strain evidence="16">HTHZ2018</strain>
        <tissue evidence="16">Muscle</tissue>
    </source>
</reference>
<protein>
    <submittedName>
        <fullName evidence="16">Cytochrome P450 2K1</fullName>
    </submittedName>
</protein>
<keyword evidence="10 13" id="KW-0408">Iron</keyword>
<evidence type="ECO:0000256" key="5">
    <source>
        <dbReference type="ARBA" id="ARBA00022617"/>
    </source>
</evidence>
<feature type="transmembrane region" description="Helical" evidence="15">
    <location>
        <begin position="38"/>
        <end position="58"/>
    </location>
</feature>
<evidence type="ECO:0000256" key="6">
    <source>
        <dbReference type="ARBA" id="ARBA00022723"/>
    </source>
</evidence>
<keyword evidence="12 15" id="KW-0472">Membrane</keyword>
<dbReference type="InterPro" id="IPR050182">
    <property type="entry name" value="Cytochrome_P450_fam2"/>
</dbReference>
<keyword evidence="15" id="KW-1133">Transmembrane helix</keyword>
<comment type="cofactor">
    <cofactor evidence="1 13">
        <name>heme</name>
        <dbReference type="ChEBI" id="CHEBI:30413"/>
    </cofactor>
</comment>
<keyword evidence="6 13" id="KW-0479">Metal-binding</keyword>
<dbReference type="InterPro" id="IPR001128">
    <property type="entry name" value="Cyt_P450"/>
</dbReference>
<evidence type="ECO:0000256" key="13">
    <source>
        <dbReference type="PIRSR" id="PIRSR602401-1"/>
    </source>
</evidence>
<dbReference type="PRINTS" id="PR00463">
    <property type="entry name" value="EP450I"/>
</dbReference>